<dbReference type="GO" id="GO:0016491">
    <property type="term" value="F:oxidoreductase activity"/>
    <property type="evidence" value="ECO:0007669"/>
    <property type="project" value="UniProtKB-KW"/>
</dbReference>
<dbReference type="InterPro" id="IPR039261">
    <property type="entry name" value="FNR_nucleotide-bd"/>
</dbReference>
<keyword evidence="6" id="KW-0408">Iron</keyword>
<dbReference type="SUPFAM" id="SSF54292">
    <property type="entry name" value="2Fe-2S ferredoxin-like"/>
    <property type="match status" value="1"/>
</dbReference>
<evidence type="ECO:0000256" key="6">
    <source>
        <dbReference type="ARBA" id="ARBA00023004"/>
    </source>
</evidence>
<evidence type="ECO:0000256" key="7">
    <source>
        <dbReference type="ARBA" id="ARBA00023014"/>
    </source>
</evidence>
<dbReference type="InterPro" id="IPR001041">
    <property type="entry name" value="2Fe-2S_ferredoxin-type"/>
</dbReference>
<dbReference type="SUPFAM" id="SSF63380">
    <property type="entry name" value="Riboflavin synthase domain-like"/>
    <property type="match status" value="1"/>
</dbReference>
<dbReference type="Gene3D" id="3.40.50.80">
    <property type="entry name" value="Nucleotide-binding domain of ferredoxin-NADP reductase (FNR) module"/>
    <property type="match status" value="1"/>
</dbReference>
<dbReference type="AlphaFoldDB" id="A0A840FDC4"/>
<evidence type="ECO:0000259" key="9">
    <source>
        <dbReference type="PROSITE" id="PS51384"/>
    </source>
</evidence>
<dbReference type="CDD" id="cd00207">
    <property type="entry name" value="fer2"/>
    <property type="match status" value="1"/>
</dbReference>
<name>A0A840FDC4_9ACTN</name>
<evidence type="ECO:0000256" key="1">
    <source>
        <dbReference type="ARBA" id="ARBA00001974"/>
    </source>
</evidence>
<dbReference type="SUPFAM" id="SSF52343">
    <property type="entry name" value="Ferredoxin reductase-like, C-terminal NADP-linked domain"/>
    <property type="match status" value="1"/>
</dbReference>
<dbReference type="EMBL" id="JACIFP010000003">
    <property type="protein sequence ID" value="MBB4138120.1"/>
    <property type="molecule type" value="Genomic_DNA"/>
</dbReference>
<dbReference type="GO" id="GO:0051537">
    <property type="term" value="F:2 iron, 2 sulfur cluster binding"/>
    <property type="evidence" value="ECO:0007669"/>
    <property type="project" value="UniProtKB-KW"/>
</dbReference>
<feature type="domain" description="FAD-binding FR-type" evidence="9">
    <location>
        <begin position="14"/>
        <end position="116"/>
    </location>
</feature>
<evidence type="ECO:0000313" key="11">
    <source>
        <dbReference type="Proteomes" id="UP000551501"/>
    </source>
</evidence>
<accession>A0A840FDC4</accession>
<evidence type="ECO:0000313" key="10">
    <source>
        <dbReference type="EMBL" id="MBB4138120.1"/>
    </source>
</evidence>
<feature type="domain" description="2Fe-2S ferredoxin-type" evidence="8">
    <location>
        <begin position="240"/>
        <end position="325"/>
    </location>
</feature>
<dbReference type="CDD" id="cd06185">
    <property type="entry name" value="PDR_like"/>
    <property type="match status" value="1"/>
</dbReference>
<dbReference type="InterPro" id="IPR012675">
    <property type="entry name" value="Beta-grasp_dom_sf"/>
</dbReference>
<dbReference type="Gene3D" id="3.10.20.30">
    <property type="match status" value="1"/>
</dbReference>
<keyword evidence="5" id="KW-0560">Oxidoreductase</keyword>
<evidence type="ECO:0000256" key="2">
    <source>
        <dbReference type="ARBA" id="ARBA00022630"/>
    </source>
</evidence>
<dbReference type="InterPro" id="IPR050415">
    <property type="entry name" value="MRET"/>
</dbReference>
<protein>
    <submittedName>
        <fullName evidence="10">Ferredoxin-NADP reductase</fullName>
    </submittedName>
</protein>
<dbReference type="Pfam" id="PF00111">
    <property type="entry name" value="Fer2"/>
    <property type="match status" value="1"/>
</dbReference>
<reference evidence="10 11" key="1">
    <citation type="submission" date="2020-08" db="EMBL/GenBank/DDBJ databases">
        <title>Sequencing the genomes of 1000 actinobacteria strains.</title>
        <authorList>
            <person name="Klenk H.-P."/>
        </authorList>
    </citation>
    <scope>NUCLEOTIDE SEQUENCE [LARGE SCALE GENOMIC DNA]</scope>
    <source>
        <strain evidence="10 11">DSM 45298</strain>
    </source>
</reference>
<dbReference type="PROSITE" id="PS00197">
    <property type="entry name" value="2FE2S_FER_1"/>
    <property type="match status" value="1"/>
</dbReference>
<keyword evidence="7" id="KW-0411">Iron-sulfur</keyword>
<dbReference type="InterPro" id="IPR006058">
    <property type="entry name" value="2Fe2S_fd_BS"/>
</dbReference>
<dbReference type="PROSITE" id="PS51384">
    <property type="entry name" value="FAD_FR"/>
    <property type="match status" value="1"/>
</dbReference>
<dbReference type="RefSeq" id="WP_183373362.1">
    <property type="nucleotide sequence ID" value="NZ_BAABHL010000176.1"/>
</dbReference>
<dbReference type="InterPro" id="IPR017927">
    <property type="entry name" value="FAD-bd_FR_type"/>
</dbReference>
<dbReference type="PROSITE" id="PS51085">
    <property type="entry name" value="2FE2S_FER_2"/>
    <property type="match status" value="1"/>
</dbReference>
<dbReference type="Gene3D" id="2.40.30.10">
    <property type="entry name" value="Translation factors"/>
    <property type="match status" value="1"/>
</dbReference>
<dbReference type="Proteomes" id="UP000551501">
    <property type="component" value="Unassembled WGS sequence"/>
</dbReference>
<dbReference type="InterPro" id="IPR036010">
    <property type="entry name" value="2Fe-2S_ferredoxin-like_sf"/>
</dbReference>
<keyword evidence="2" id="KW-0285">Flavoprotein</keyword>
<organism evidence="10 11">
    <name type="scientific">Gordonia humi</name>
    <dbReference type="NCBI Taxonomy" id="686429"/>
    <lineage>
        <taxon>Bacteria</taxon>
        <taxon>Bacillati</taxon>
        <taxon>Actinomycetota</taxon>
        <taxon>Actinomycetes</taxon>
        <taxon>Mycobacteriales</taxon>
        <taxon>Gordoniaceae</taxon>
        <taxon>Gordonia</taxon>
    </lineage>
</organism>
<evidence type="ECO:0000256" key="4">
    <source>
        <dbReference type="ARBA" id="ARBA00022723"/>
    </source>
</evidence>
<comment type="caution">
    <text evidence="10">The sequence shown here is derived from an EMBL/GenBank/DDBJ whole genome shotgun (WGS) entry which is preliminary data.</text>
</comment>
<comment type="cofactor">
    <cofactor evidence="1">
        <name>FAD</name>
        <dbReference type="ChEBI" id="CHEBI:57692"/>
    </cofactor>
</comment>
<keyword evidence="11" id="KW-1185">Reference proteome</keyword>
<proteinExistence type="predicted"/>
<dbReference type="PANTHER" id="PTHR47354:SF1">
    <property type="entry name" value="CARNITINE MONOOXYGENASE REDUCTASE SUBUNIT"/>
    <property type="match status" value="1"/>
</dbReference>
<sequence length="325" mass="34921">MNTAVAAARAGLDTDATSIQVVGVEVVAEGVVAVTLADPTGRRLPPWTPGSHIDVILPNGLVRQYSLCGDRWDAYTYRIAVLRETAGSGGSEWIHTQLAEGQILGFGGPRNHFHLVPAERYLFIAGGIGITPLLPMIQQADRLKIPWKLLYGGRWRRSMAFADELTDARGHVDLVPENEFGRPDIADWVGDIEKGTRVYCCGPAGLLDAAERASANWLPHTLHTERFVNGAGRRADDRPFVVHLQRSGLDLPVAPGTSILDAMAQAGVGVLSSCRQGTCGTCEVAVLAGRPDHRDSMLSETDRDAGDCILVCVSRAHTSTLTLDA</sequence>
<keyword evidence="3" id="KW-0001">2Fe-2S</keyword>
<dbReference type="InterPro" id="IPR017938">
    <property type="entry name" value="Riboflavin_synthase-like_b-brl"/>
</dbReference>
<dbReference type="PANTHER" id="PTHR47354">
    <property type="entry name" value="NADH OXIDOREDUCTASE HCR"/>
    <property type="match status" value="1"/>
</dbReference>
<dbReference type="PRINTS" id="PR00409">
    <property type="entry name" value="PHDIOXRDTASE"/>
</dbReference>
<evidence type="ECO:0000256" key="3">
    <source>
        <dbReference type="ARBA" id="ARBA00022714"/>
    </source>
</evidence>
<evidence type="ECO:0000256" key="5">
    <source>
        <dbReference type="ARBA" id="ARBA00023002"/>
    </source>
</evidence>
<gene>
    <name evidence="10" type="ORF">BKA16_004745</name>
</gene>
<dbReference type="GO" id="GO:0046872">
    <property type="term" value="F:metal ion binding"/>
    <property type="evidence" value="ECO:0007669"/>
    <property type="project" value="UniProtKB-KW"/>
</dbReference>
<keyword evidence="4" id="KW-0479">Metal-binding</keyword>
<evidence type="ECO:0000259" key="8">
    <source>
        <dbReference type="PROSITE" id="PS51085"/>
    </source>
</evidence>